<dbReference type="Proteomes" id="UP000300879">
    <property type="component" value="Chromosome"/>
</dbReference>
<protein>
    <recommendedName>
        <fullName evidence="3">Heptaprenyl diphosphate synthase</fullName>
    </recommendedName>
</protein>
<dbReference type="RefSeq" id="WP_138225565.1">
    <property type="nucleotide sequence ID" value="NZ_CP040396.1"/>
</dbReference>
<gene>
    <name evidence="1" type="ORF">E6C60_1843</name>
</gene>
<evidence type="ECO:0000313" key="1">
    <source>
        <dbReference type="EMBL" id="QCT02558.1"/>
    </source>
</evidence>
<dbReference type="KEGG" id="palo:E6C60_1843"/>
<sequence>MKPYRVPAIAQKYLQYDMIQNHTELPEFPDARVHLLYIFMQNHALHRGPERSETAALAASLVQMGLDTHEGIDTVTEVRNEQEMRSRQLKVLAGDYFSSLFYQLLSRSGDIQSIALMSRAVSEVNVMKMKLYSKMKSMLLTSEEYLSNMVQLNMQLFLSFTPLLDASAAGTWRQLLQEFTRCELLMREMDRSASPEAGKEGYSYWLVLENGLEEDKKLLARKDLQLKDWKQLLLKHRSMDKLMDKLSQSLENIQEAWLALGESGGNQIRMASQPFMERLNTCRRAVREG</sequence>
<dbReference type="GO" id="GO:0009234">
    <property type="term" value="P:menaquinone biosynthetic process"/>
    <property type="evidence" value="ECO:0007669"/>
    <property type="project" value="InterPro"/>
</dbReference>
<dbReference type="Pfam" id="PF07307">
    <property type="entry name" value="HEPPP_synt_1"/>
    <property type="match status" value="1"/>
</dbReference>
<evidence type="ECO:0008006" key="3">
    <source>
        <dbReference type="Google" id="ProtNLM"/>
    </source>
</evidence>
<keyword evidence="2" id="KW-1185">Reference proteome</keyword>
<name>A0A4P8XJK4_9BACL</name>
<reference evidence="1 2" key="1">
    <citation type="submission" date="2019-05" db="EMBL/GenBank/DDBJ databases">
        <authorList>
            <person name="Chen C."/>
        </authorList>
    </citation>
    <scope>NUCLEOTIDE SEQUENCE [LARGE SCALE GENOMIC DNA]</scope>
    <source>
        <strain evidence="1 2">HB172198</strain>
    </source>
</reference>
<dbReference type="Gene3D" id="1.20.120.1450">
    <property type="match status" value="1"/>
</dbReference>
<dbReference type="OrthoDB" id="2417886at2"/>
<dbReference type="AlphaFoldDB" id="A0A4P8XJK4"/>
<proteinExistence type="predicted"/>
<organism evidence="1 2">
    <name type="scientific">Paenibacillus algicola</name>
    <dbReference type="NCBI Taxonomy" id="2565926"/>
    <lineage>
        <taxon>Bacteria</taxon>
        <taxon>Bacillati</taxon>
        <taxon>Bacillota</taxon>
        <taxon>Bacilli</taxon>
        <taxon>Bacillales</taxon>
        <taxon>Paenibacillaceae</taxon>
        <taxon>Paenibacillus</taxon>
    </lineage>
</organism>
<dbReference type="InterPro" id="IPR009920">
    <property type="entry name" value="HEPPP_synth_su1"/>
</dbReference>
<dbReference type="EMBL" id="CP040396">
    <property type="protein sequence ID" value="QCT02558.1"/>
    <property type="molecule type" value="Genomic_DNA"/>
</dbReference>
<accession>A0A4P8XJK4</accession>
<evidence type="ECO:0000313" key="2">
    <source>
        <dbReference type="Proteomes" id="UP000300879"/>
    </source>
</evidence>